<protein>
    <submittedName>
        <fullName evidence="1">Uncharacterized protein</fullName>
    </submittedName>
</protein>
<accession>A0A1G5RZC9</accession>
<organism evidence="1 2">
    <name type="scientific">Acidaminobacter hydrogenoformans DSM 2784</name>
    <dbReference type="NCBI Taxonomy" id="1120920"/>
    <lineage>
        <taxon>Bacteria</taxon>
        <taxon>Bacillati</taxon>
        <taxon>Bacillota</taxon>
        <taxon>Clostridia</taxon>
        <taxon>Peptostreptococcales</taxon>
        <taxon>Acidaminobacteraceae</taxon>
        <taxon>Acidaminobacter</taxon>
    </lineage>
</organism>
<proteinExistence type="predicted"/>
<dbReference type="RefSeq" id="WP_092590421.1">
    <property type="nucleotide sequence ID" value="NZ_FMWL01000006.1"/>
</dbReference>
<sequence>MSKYLNDQLNQIRQVELDLMNIDFKEERIRIQGAEAGDHEKRFDLVFEGVNAFFYSDPSEMEAAIPGRRSTMKTVAYQHDGFGEFAVVHRHEEVDDADFLNLESNISVPNFNIEFDDATLFIEAEGITINDRRYTLTKQS</sequence>
<gene>
    <name evidence="1" type="ORF">SAMN03080599_01647</name>
</gene>
<evidence type="ECO:0000313" key="2">
    <source>
        <dbReference type="Proteomes" id="UP000199208"/>
    </source>
</evidence>
<keyword evidence="2" id="KW-1185">Reference proteome</keyword>
<dbReference type="Proteomes" id="UP000199208">
    <property type="component" value="Unassembled WGS sequence"/>
</dbReference>
<dbReference type="AlphaFoldDB" id="A0A1G5RZC9"/>
<dbReference type="EMBL" id="FMWL01000006">
    <property type="protein sequence ID" value="SCZ79208.1"/>
    <property type="molecule type" value="Genomic_DNA"/>
</dbReference>
<evidence type="ECO:0000313" key="1">
    <source>
        <dbReference type="EMBL" id="SCZ79208.1"/>
    </source>
</evidence>
<reference evidence="1 2" key="1">
    <citation type="submission" date="2016-10" db="EMBL/GenBank/DDBJ databases">
        <authorList>
            <person name="de Groot N.N."/>
        </authorList>
    </citation>
    <scope>NUCLEOTIDE SEQUENCE [LARGE SCALE GENOMIC DNA]</scope>
    <source>
        <strain evidence="1 2">DSM 2784</strain>
    </source>
</reference>
<dbReference type="InterPro" id="IPR057808">
    <property type="entry name" value="YxiG"/>
</dbReference>
<name>A0A1G5RZC9_9FIRM</name>
<dbReference type="Pfam" id="PF24711">
    <property type="entry name" value="YxiG"/>
    <property type="match status" value="1"/>
</dbReference>